<dbReference type="InterPro" id="IPR005162">
    <property type="entry name" value="Retrotrans_gag_dom"/>
</dbReference>
<keyword evidence="4" id="KW-1185">Reference proteome</keyword>
<evidence type="ECO:0000313" key="4">
    <source>
        <dbReference type="Proteomes" id="UP000265520"/>
    </source>
</evidence>
<feature type="domain" description="Retrotransposon gag" evidence="2">
    <location>
        <begin position="21"/>
        <end position="93"/>
    </location>
</feature>
<dbReference type="Pfam" id="PF03732">
    <property type="entry name" value="Retrotrans_gag"/>
    <property type="match status" value="1"/>
</dbReference>
<evidence type="ECO:0000313" key="3">
    <source>
        <dbReference type="EMBL" id="MCI16582.1"/>
    </source>
</evidence>
<protein>
    <recommendedName>
        <fullName evidence="2">Retrotransposon gag domain-containing protein</fullName>
    </recommendedName>
</protein>
<feature type="region of interest" description="Disordered" evidence="1">
    <location>
        <begin position="147"/>
        <end position="178"/>
    </location>
</feature>
<dbReference type="PANTHER" id="PTHR33223">
    <property type="entry name" value="CCHC-TYPE DOMAIN-CONTAINING PROTEIN"/>
    <property type="match status" value="1"/>
</dbReference>
<evidence type="ECO:0000259" key="2">
    <source>
        <dbReference type="Pfam" id="PF03732"/>
    </source>
</evidence>
<proteinExistence type="predicted"/>
<dbReference type="EMBL" id="LXQA010101518">
    <property type="protein sequence ID" value="MCI16582.1"/>
    <property type="molecule type" value="Genomic_DNA"/>
</dbReference>
<organism evidence="3 4">
    <name type="scientific">Trifolium medium</name>
    <dbReference type="NCBI Taxonomy" id="97028"/>
    <lineage>
        <taxon>Eukaryota</taxon>
        <taxon>Viridiplantae</taxon>
        <taxon>Streptophyta</taxon>
        <taxon>Embryophyta</taxon>
        <taxon>Tracheophyta</taxon>
        <taxon>Spermatophyta</taxon>
        <taxon>Magnoliopsida</taxon>
        <taxon>eudicotyledons</taxon>
        <taxon>Gunneridae</taxon>
        <taxon>Pentapetalae</taxon>
        <taxon>rosids</taxon>
        <taxon>fabids</taxon>
        <taxon>Fabales</taxon>
        <taxon>Fabaceae</taxon>
        <taxon>Papilionoideae</taxon>
        <taxon>50 kb inversion clade</taxon>
        <taxon>NPAAA clade</taxon>
        <taxon>Hologalegina</taxon>
        <taxon>IRL clade</taxon>
        <taxon>Trifolieae</taxon>
        <taxon>Trifolium</taxon>
    </lineage>
</organism>
<comment type="caution">
    <text evidence="3">The sequence shown here is derived from an EMBL/GenBank/DDBJ whole genome shotgun (WGS) entry which is preliminary data.</text>
</comment>
<evidence type="ECO:0000256" key="1">
    <source>
        <dbReference type="SAM" id="MobiDB-lite"/>
    </source>
</evidence>
<dbReference type="AlphaFoldDB" id="A0A392PY74"/>
<feature type="non-terminal residue" evidence="3">
    <location>
        <position position="1"/>
    </location>
</feature>
<feature type="non-terminal residue" evidence="3">
    <location>
        <position position="228"/>
    </location>
</feature>
<accession>A0A392PY74</accession>
<feature type="compositionally biased region" description="Basic and acidic residues" evidence="1">
    <location>
        <begin position="147"/>
        <end position="166"/>
    </location>
</feature>
<name>A0A392PY74_9FABA</name>
<sequence length="228" mass="26442">VQTSVDTLCSTLVHCVPGISVLTLKGAAMTWFKGLEDNSMDSWEELNKAFSSHFTAQKRQPKTMASLSNILQGKDESLRDSIERFTREAIEVKGTNGKLKCYIFENGLMHDTKFKEKMGLKEPKYMQDLLSRAQCYINYEEKMLEERVEKNKNPPKGERKDKEDRRRKTPRGNYIDYTSLNASRETLLQEWANAEFAEAEIRPPREIRENPRTDTTKLCRFHRSAGHD</sequence>
<dbReference type="PANTHER" id="PTHR33223:SF10">
    <property type="entry name" value="AMINOTRANSFERASE-LIKE PLANT MOBILE DOMAIN-CONTAINING PROTEIN"/>
    <property type="match status" value="1"/>
</dbReference>
<reference evidence="3 4" key="1">
    <citation type="journal article" date="2018" name="Front. Plant Sci.">
        <title>Red Clover (Trifolium pratense) and Zigzag Clover (T. medium) - A Picture of Genomic Similarities and Differences.</title>
        <authorList>
            <person name="Dluhosova J."/>
            <person name="Istvanek J."/>
            <person name="Nedelnik J."/>
            <person name="Repkova J."/>
        </authorList>
    </citation>
    <scope>NUCLEOTIDE SEQUENCE [LARGE SCALE GENOMIC DNA]</scope>
    <source>
        <strain evidence="4">cv. 10/8</strain>
        <tissue evidence="3">Leaf</tissue>
    </source>
</reference>
<dbReference type="Proteomes" id="UP000265520">
    <property type="component" value="Unassembled WGS sequence"/>
</dbReference>